<dbReference type="Proteomes" id="UP000327013">
    <property type="component" value="Unassembled WGS sequence"/>
</dbReference>
<gene>
    <name evidence="2" type="ORF">FH972_023167</name>
</gene>
<proteinExistence type="predicted"/>
<feature type="region of interest" description="Disordered" evidence="1">
    <location>
        <begin position="38"/>
        <end position="137"/>
    </location>
</feature>
<evidence type="ECO:0000313" key="3">
    <source>
        <dbReference type="Proteomes" id="UP000327013"/>
    </source>
</evidence>
<dbReference type="AlphaFoldDB" id="A0A5N6KV04"/>
<feature type="compositionally biased region" description="Low complexity" evidence="1">
    <location>
        <begin position="99"/>
        <end position="137"/>
    </location>
</feature>
<comment type="caution">
    <text evidence="2">The sequence shown here is derived from an EMBL/GenBank/DDBJ whole genome shotgun (WGS) entry which is preliminary data.</text>
</comment>
<evidence type="ECO:0000256" key="1">
    <source>
        <dbReference type="SAM" id="MobiDB-lite"/>
    </source>
</evidence>
<organism evidence="2 3">
    <name type="scientific">Carpinus fangiana</name>
    <dbReference type="NCBI Taxonomy" id="176857"/>
    <lineage>
        <taxon>Eukaryota</taxon>
        <taxon>Viridiplantae</taxon>
        <taxon>Streptophyta</taxon>
        <taxon>Embryophyta</taxon>
        <taxon>Tracheophyta</taxon>
        <taxon>Spermatophyta</taxon>
        <taxon>Magnoliopsida</taxon>
        <taxon>eudicotyledons</taxon>
        <taxon>Gunneridae</taxon>
        <taxon>Pentapetalae</taxon>
        <taxon>rosids</taxon>
        <taxon>fabids</taxon>
        <taxon>Fagales</taxon>
        <taxon>Betulaceae</taxon>
        <taxon>Carpinus</taxon>
    </lineage>
</organism>
<accession>A0A5N6KV04</accession>
<feature type="compositionally biased region" description="Basic and acidic residues" evidence="1">
    <location>
        <begin position="257"/>
        <end position="271"/>
    </location>
</feature>
<dbReference type="OrthoDB" id="5206740at2759"/>
<feature type="region of interest" description="Disordered" evidence="1">
    <location>
        <begin position="257"/>
        <end position="327"/>
    </location>
</feature>
<reference evidence="2 3" key="1">
    <citation type="submission" date="2019-06" db="EMBL/GenBank/DDBJ databases">
        <title>A chromosomal-level reference genome of Carpinus fangiana (Coryloideae, Betulaceae).</title>
        <authorList>
            <person name="Yang X."/>
            <person name="Wang Z."/>
            <person name="Zhang L."/>
            <person name="Hao G."/>
            <person name="Liu J."/>
            <person name="Yang Y."/>
        </authorList>
    </citation>
    <scope>NUCLEOTIDE SEQUENCE [LARGE SCALE GENOMIC DNA]</scope>
    <source>
        <strain evidence="2">Cfa_2016G</strain>
        <tissue evidence="2">Leaf</tissue>
    </source>
</reference>
<feature type="compositionally biased region" description="Low complexity" evidence="1">
    <location>
        <begin position="165"/>
        <end position="178"/>
    </location>
</feature>
<keyword evidence="3" id="KW-1185">Reference proteome</keyword>
<evidence type="ECO:0000313" key="2">
    <source>
        <dbReference type="EMBL" id="KAB8346118.1"/>
    </source>
</evidence>
<feature type="region of interest" description="Disordered" evidence="1">
    <location>
        <begin position="156"/>
        <end position="178"/>
    </location>
</feature>
<feature type="compositionally biased region" description="Polar residues" evidence="1">
    <location>
        <begin position="75"/>
        <end position="91"/>
    </location>
</feature>
<name>A0A5N6KV04_9ROSI</name>
<sequence length="327" mass="35229">MATSITLRASSPILSAHHFSNASSNQALSAQADCAAPTISAPQPRRPKLSLNTAAAPHPRSFGRGNTGLRLDTLANLSSPTTRNTFRNTYDTPPPANGSPSRNTRPPFTTTTNPTPLSITPSSSVTSTSQSSTDSFNSNFTQIPYTIPHHIRPILRNTPIPRRQPVVTNTPTSSSSRTLLFPPTRRVAFRPSHSLCEEINTTRYTARHQDLLEEDQPASTDILIQTPARRSECAPPACTLKKIAIDPQLLAECRGKQSNEDACTGDKRESSSPDSGNEDEASDGDQFPKTPVAGRAKKRREWVWTLGELNGANATSTPIGIKAPGTS</sequence>
<dbReference type="EMBL" id="VIBQ01000013">
    <property type="protein sequence ID" value="KAB8346118.1"/>
    <property type="molecule type" value="Genomic_DNA"/>
</dbReference>
<protein>
    <submittedName>
        <fullName evidence="2">Uncharacterized protein</fullName>
    </submittedName>
</protein>